<evidence type="ECO:0000313" key="1">
    <source>
        <dbReference type="EMBL" id="TFK39639.1"/>
    </source>
</evidence>
<evidence type="ECO:0000313" key="2">
    <source>
        <dbReference type="Proteomes" id="UP000308652"/>
    </source>
</evidence>
<dbReference type="Proteomes" id="UP000308652">
    <property type="component" value="Unassembled WGS sequence"/>
</dbReference>
<protein>
    <recommendedName>
        <fullName evidence="3">F-box domain-containing protein</fullName>
    </recommendedName>
</protein>
<reference evidence="1 2" key="1">
    <citation type="journal article" date="2019" name="Nat. Ecol. Evol.">
        <title>Megaphylogeny resolves global patterns of mushroom evolution.</title>
        <authorList>
            <person name="Varga T."/>
            <person name="Krizsan K."/>
            <person name="Foldi C."/>
            <person name="Dima B."/>
            <person name="Sanchez-Garcia M."/>
            <person name="Sanchez-Ramirez S."/>
            <person name="Szollosi G.J."/>
            <person name="Szarkandi J.G."/>
            <person name="Papp V."/>
            <person name="Albert L."/>
            <person name="Andreopoulos W."/>
            <person name="Angelini C."/>
            <person name="Antonin V."/>
            <person name="Barry K.W."/>
            <person name="Bougher N.L."/>
            <person name="Buchanan P."/>
            <person name="Buyck B."/>
            <person name="Bense V."/>
            <person name="Catcheside P."/>
            <person name="Chovatia M."/>
            <person name="Cooper J."/>
            <person name="Damon W."/>
            <person name="Desjardin D."/>
            <person name="Finy P."/>
            <person name="Geml J."/>
            <person name="Haridas S."/>
            <person name="Hughes K."/>
            <person name="Justo A."/>
            <person name="Karasinski D."/>
            <person name="Kautmanova I."/>
            <person name="Kiss B."/>
            <person name="Kocsube S."/>
            <person name="Kotiranta H."/>
            <person name="LaButti K.M."/>
            <person name="Lechner B.E."/>
            <person name="Liimatainen K."/>
            <person name="Lipzen A."/>
            <person name="Lukacs Z."/>
            <person name="Mihaltcheva S."/>
            <person name="Morgado L.N."/>
            <person name="Niskanen T."/>
            <person name="Noordeloos M.E."/>
            <person name="Ohm R.A."/>
            <person name="Ortiz-Santana B."/>
            <person name="Ovrebo C."/>
            <person name="Racz N."/>
            <person name="Riley R."/>
            <person name="Savchenko A."/>
            <person name="Shiryaev A."/>
            <person name="Soop K."/>
            <person name="Spirin V."/>
            <person name="Szebenyi C."/>
            <person name="Tomsovsky M."/>
            <person name="Tulloss R.E."/>
            <person name="Uehling J."/>
            <person name="Grigoriev I.V."/>
            <person name="Vagvolgyi C."/>
            <person name="Papp T."/>
            <person name="Martin F.M."/>
            <person name="Miettinen O."/>
            <person name="Hibbett D.S."/>
            <person name="Nagy L.G."/>
        </authorList>
    </citation>
    <scope>NUCLEOTIDE SEQUENCE [LARGE SCALE GENOMIC DNA]</scope>
    <source>
        <strain evidence="1 2">CBS 166.37</strain>
    </source>
</reference>
<dbReference type="STRING" id="68775.A0A5C3M2K5"/>
<gene>
    <name evidence="1" type="ORF">BDQ12DRAFT_722476</name>
</gene>
<dbReference type="OrthoDB" id="3541472at2759"/>
<dbReference type="Gene3D" id="3.80.10.10">
    <property type="entry name" value="Ribonuclease Inhibitor"/>
    <property type="match status" value="1"/>
</dbReference>
<dbReference type="SUPFAM" id="SSF52047">
    <property type="entry name" value="RNI-like"/>
    <property type="match status" value="1"/>
</dbReference>
<keyword evidence="2" id="KW-1185">Reference proteome</keyword>
<sequence length="427" mass="48262">MVTLLSLAPELLHEIGYKLDGSQNRELRTVCRQLNNALEAMALSTLVINLNRNTAKASIDQLQAYATKSTRVGTYVHHLEIRCLAPAHDPKSRETQNRFFWPYIPPPTSEDIVVERQLRGYLSLALASLTNTQSVTWCTSFQDPKWVNDTVQDFLKTLTGFKHFTLNFHGGFSGDLSLDCVYDLKKLTVSGYRDSHAVKDQIAGIIAASPALDHLDIDIGTFPQDEYSPSLQKFLLRIHAEIILPITHLNGRCLRVFFDDKIIRHFRSLKSFNVCYHEYDSLIGSTWHCFQTEHIHLEEIHVNITHISSSLIDYLTSNYKQFASDFYAQVLPKHCESLESLELRPAAPGSWCFSDSLSPAFKSCQRLKELAVTLDFCPVSNIEGTNGLNVVKRTASALPLLERLIVYAVDGTYREPKLIFDSSIPTP</sequence>
<dbReference type="InterPro" id="IPR032675">
    <property type="entry name" value="LRR_dom_sf"/>
</dbReference>
<organism evidence="1 2">
    <name type="scientific">Crucibulum laeve</name>
    <dbReference type="NCBI Taxonomy" id="68775"/>
    <lineage>
        <taxon>Eukaryota</taxon>
        <taxon>Fungi</taxon>
        <taxon>Dikarya</taxon>
        <taxon>Basidiomycota</taxon>
        <taxon>Agaricomycotina</taxon>
        <taxon>Agaricomycetes</taxon>
        <taxon>Agaricomycetidae</taxon>
        <taxon>Agaricales</taxon>
        <taxon>Agaricineae</taxon>
        <taxon>Nidulariaceae</taxon>
        <taxon>Crucibulum</taxon>
    </lineage>
</organism>
<accession>A0A5C3M2K5</accession>
<evidence type="ECO:0008006" key="3">
    <source>
        <dbReference type="Google" id="ProtNLM"/>
    </source>
</evidence>
<dbReference type="AlphaFoldDB" id="A0A5C3M2K5"/>
<dbReference type="EMBL" id="ML213599">
    <property type="protein sequence ID" value="TFK39639.1"/>
    <property type="molecule type" value="Genomic_DNA"/>
</dbReference>
<name>A0A5C3M2K5_9AGAR</name>
<proteinExistence type="predicted"/>